<evidence type="ECO:0000256" key="2">
    <source>
        <dbReference type="SAM" id="Phobius"/>
    </source>
</evidence>
<dbReference type="AlphaFoldDB" id="A0AAV7V1N0"/>
<keyword evidence="2" id="KW-1133">Transmembrane helix</keyword>
<comment type="caution">
    <text evidence="5">The sequence shown here is derived from an EMBL/GenBank/DDBJ whole genome shotgun (WGS) entry which is preliminary data.</text>
</comment>
<accession>A0AAV7V1N0</accession>
<sequence length="200" mass="20784">MKALLTALLAVAVCVQRARSLQCYNCDNQASEDTCLKVTTCTLFDGNICLTSVNVYPLLGTQISKRCALVCIPSSIALGGVGTTTTCCSTDLCNGIGSANVGISNVTIIPPGETTSSTITSVTSKATTTETTKETYKATNEATTRATNGMTTRMNSQLTSTTTNLVDIIIGLNGAISLKISYIVLAATACFVGLLFRGVL</sequence>
<name>A0AAV7V1N0_PLEWA</name>
<dbReference type="SUPFAM" id="SSF57302">
    <property type="entry name" value="Snake toxin-like"/>
    <property type="match status" value="1"/>
</dbReference>
<feature type="transmembrane region" description="Helical" evidence="2">
    <location>
        <begin position="180"/>
        <end position="199"/>
    </location>
</feature>
<dbReference type="PANTHER" id="PTHR16983:SF10">
    <property type="entry name" value="PROTEIN QUIVER"/>
    <property type="match status" value="1"/>
</dbReference>
<dbReference type="GO" id="GO:0005886">
    <property type="term" value="C:plasma membrane"/>
    <property type="evidence" value="ECO:0007669"/>
    <property type="project" value="TreeGrafter"/>
</dbReference>
<evidence type="ECO:0000256" key="1">
    <source>
        <dbReference type="ARBA" id="ARBA00022729"/>
    </source>
</evidence>
<evidence type="ECO:0000313" key="6">
    <source>
        <dbReference type="Proteomes" id="UP001066276"/>
    </source>
</evidence>
<keyword evidence="2" id="KW-0812">Transmembrane</keyword>
<dbReference type="InterPro" id="IPR035076">
    <property type="entry name" value="Toxin/TOLIP"/>
</dbReference>
<feature type="signal peptide" evidence="3">
    <location>
        <begin position="1"/>
        <end position="20"/>
    </location>
</feature>
<organism evidence="5 6">
    <name type="scientific">Pleurodeles waltl</name>
    <name type="common">Iberian ribbed newt</name>
    <dbReference type="NCBI Taxonomy" id="8319"/>
    <lineage>
        <taxon>Eukaryota</taxon>
        <taxon>Metazoa</taxon>
        <taxon>Chordata</taxon>
        <taxon>Craniata</taxon>
        <taxon>Vertebrata</taxon>
        <taxon>Euteleostomi</taxon>
        <taxon>Amphibia</taxon>
        <taxon>Batrachia</taxon>
        <taxon>Caudata</taxon>
        <taxon>Salamandroidea</taxon>
        <taxon>Salamandridae</taxon>
        <taxon>Pleurodelinae</taxon>
        <taxon>Pleurodeles</taxon>
    </lineage>
</organism>
<protein>
    <recommendedName>
        <fullName evidence="4">Snake toxin/toxin-like domain-containing protein</fullName>
    </recommendedName>
</protein>
<keyword evidence="6" id="KW-1185">Reference proteome</keyword>
<dbReference type="FunFam" id="2.10.60.10:FF:000003">
    <property type="entry name" value="lymphocyte antigen 6E isoform X1"/>
    <property type="match status" value="1"/>
</dbReference>
<evidence type="ECO:0000313" key="5">
    <source>
        <dbReference type="EMBL" id="KAJ1194686.1"/>
    </source>
</evidence>
<keyword evidence="1 3" id="KW-0732">Signal</keyword>
<dbReference type="EMBL" id="JANPWB010000004">
    <property type="protein sequence ID" value="KAJ1194686.1"/>
    <property type="molecule type" value="Genomic_DNA"/>
</dbReference>
<evidence type="ECO:0000256" key="3">
    <source>
        <dbReference type="SAM" id="SignalP"/>
    </source>
</evidence>
<keyword evidence="2" id="KW-0472">Membrane</keyword>
<gene>
    <name evidence="5" type="ORF">NDU88_003972</name>
</gene>
<proteinExistence type="predicted"/>
<dbReference type="InterPro" id="IPR051110">
    <property type="entry name" value="Ly-6/neurotoxin-like_GPI-ap"/>
</dbReference>
<dbReference type="Gene3D" id="2.10.60.10">
    <property type="entry name" value="CD59"/>
    <property type="match status" value="1"/>
</dbReference>
<evidence type="ECO:0000259" key="4">
    <source>
        <dbReference type="Pfam" id="PF00087"/>
    </source>
</evidence>
<dbReference type="InterPro" id="IPR045860">
    <property type="entry name" value="Snake_toxin-like_sf"/>
</dbReference>
<dbReference type="PANTHER" id="PTHR16983">
    <property type="entry name" value="UPAR/LY6 DOMAIN-CONTAINING PROTEIN"/>
    <property type="match status" value="1"/>
</dbReference>
<dbReference type="Proteomes" id="UP001066276">
    <property type="component" value="Chromosome 2_2"/>
</dbReference>
<feature type="chain" id="PRO_5043642023" description="Snake toxin/toxin-like domain-containing protein" evidence="3">
    <location>
        <begin position="21"/>
        <end position="200"/>
    </location>
</feature>
<dbReference type="Pfam" id="PF00087">
    <property type="entry name" value="Toxin_TOLIP"/>
    <property type="match status" value="1"/>
</dbReference>
<feature type="domain" description="Snake toxin/toxin-like" evidence="4">
    <location>
        <begin position="21"/>
        <end position="94"/>
    </location>
</feature>
<reference evidence="5" key="1">
    <citation type="journal article" date="2022" name="bioRxiv">
        <title>Sequencing and chromosome-scale assembly of the giantPleurodeles waltlgenome.</title>
        <authorList>
            <person name="Brown T."/>
            <person name="Elewa A."/>
            <person name="Iarovenko S."/>
            <person name="Subramanian E."/>
            <person name="Araus A.J."/>
            <person name="Petzold A."/>
            <person name="Susuki M."/>
            <person name="Suzuki K.-i.T."/>
            <person name="Hayashi T."/>
            <person name="Toyoda A."/>
            <person name="Oliveira C."/>
            <person name="Osipova E."/>
            <person name="Leigh N.D."/>
            <person name="Simon A."/>
            <person name="Yun M.H."/>
        </authorList>
    </citation>
    <scope>NUCLEOTIDE SEQUENCE</scope>
    <source>
        <strain evidence="5">20211129_DDA</strain>
        <tissue evidence="5">Liver</tissue>
    </source>
</reference>